<dbReference type="AlphaFoldDB" id="A0A1I7NU92"/>
<dbReference type="RefSeq" id="WP_092869035.1">
    <property type="nucleotide sequence ID" value="NZ_FPCH01000003.1"/>
</dbReference>
<name>A0A1I7NU92_9HYPH</name>
<accession>A0A1I7NU92</accession>
<evidence type="ECO:0000313" key="2">
    <source>
        <dbReference type="Proteomes" id="UP000199423"/>
    </source>
</evidence>
<dbReference type="OrthoDB" id="9868905at2"/>
<reference evidence="2" key="1">
    <citation type="submission" date="2016-10" db="EMBL/GenBank/DDBJ databases">
        <authorList>
            <person name="Varghese N."/>
            <person name="Submissions S."/>
        </authorList>
    </citation>
    <scope>NUCLEOTIDE SEQUENCE [LARGE SCALE GENOMIC DNA]</scope>
    <source>
        <strain evidence="2">DSM 1565</strain>
    </source>
</reference>
<protein>
    <submittedName>
        <fullName evidence="1">Uncharacterized protein</fullName>
    </submittedName>
</protein>
<sequence length="82" mass="8839">MQIEETKGRFGFHFSAGDDDARPSAAFVQIYVKSSAMSRAADLPISPHLMTAAEIDRFVDDAILALEALRNDAKSALAMGLP</sequence>
<dbReference type="EMBL" id="FPCH01000003">
    <property type="protein sequence ID" value="SFV38193.1"/>
    <property type="molecule type" value="Genomic_DNA"/>
</dbReference>
<evidence type="ECO:0000313" key="1">
    <source>
        <dbReference type="EMBL" id="SFV38193.1"/>
    </source>
</evidence>
<dbReference type="Proteomes" id="UP000199423">
    <property type="component" value="Unassembled WGS sequence"/>
</dbReference>
<gene>
    <name evidence="1" type="ORF">SAMN04488557_3598</name>
</gene>
<dbReference type="STRING" id="51670.SAMN04488557_3598"/>
<proteinExistence type="predicted"/>
<keyword evidence="2" id="KW-1185">Reference proteome</keyword>
<organism evidence="1 2">
    <name type="scientific">Hyphomicrobium facile</name>
    <dbReference type="NCBI Taxonomy" id="51670"/>
    <lineage>
        <taxon>Bacteria</taxon>
        <taxon>Pseudomonadati</taxon>
        <taxon>Pseudomonadota</taxon>
        <taxon>Alphaproteobacteria</taxon>
        <taxon>Hyphomicrobiales</taxon>
        <taxon>Hyphomicrobiaceae</taxon>
        <taxon>Hyphomicrobium</taxon>
    </lineage>
</organism>